<proteinExistence type="predicted"/>
<dbReference type="PANTHER" id="PTHR36851:SF1">
    <property type="entry name" value="GLYCO_TRANS_2-LIKE DOMAIN-CONTAINING PROTEIN"/>
    <property type="match status" value="1"/>
</dbReference>
<feature type="transmembrane region" description="Helical" evidence="1">
    <location>
        <begin position="27"/>
        <end position="46"/>
    </location>
</feature>
<keyword evidence="1" id="KW-0812">Transmembrane</keyword>
<dbReference type="Proteomes" id="UP000756703">
    <property type="component" value="Unassembled WGS sequence"/>
</dbReference>
<name>A0A933DTM8_9BACT</name>
<dbReference type="AlphaFoldDB" id="A0A933DTM8"/>
<sequence length="535" mass="61883">MIAKSDYIKASKASELPTASARITYRAFEILPGALAWVTILGIFAASRFAPVFASFFVIAFDIYWLFKTVFLSLHLRAGYGQMQRHLKTDWLQKLHELDIQRSALGVRHWSDIHHLIIFPYYQEPYAVVHQGIEAILKNSYPREKMMVVLGVEERAGEEARRIAERLTREYSQKFLKFLIAVHPQDIPNELAGKGSNETWAIKQAKKAIIDPLAIPYEHILVSSFDIDTVVLPDYFSILTYHYLTAPRPLRSSYQPIPVYNNNIWEAPAFSRVVAVSGSFWQTMQQSRPERLATFSSHSMPFRALVEMDYWPVNLVSEDSRIFWQSLLFYDGDYRVVPLYYPVSMDANVAPTLWGTARNVYKQQRRWGWGVENVPYLLFGFLRNPKIPLRRKLYFSFNQLEGFWSWATNAFIIFLLGWLPILIGSEEFNTTLLAYNLPRLTRWIMTLAMVGLITSAYISTRLLPPRPTGKPIRIYLWMVLQWALLPITIILFGSIPGLEAQTRLMLGRYMGFWVTPKYRGHSETEKQVGVAVEGR</sequence>
<dbReference type="PANTHER" id="PTHR36851">
    <property type="entry name" value="UNNAMED PRODUCT"/>
    <property type="match status" value="1"/>
</dbReference>
<keyword evidence="1" id="KW-1133">Transmembrane helix</keyword>
<evidence type="ECO:0000313" key="2">
    <source>
        <dbReference type="EMBL" id="MBI4132839.1"/>
    </source>
</evidence>
<evidence type="ECO:0000256" key="1">
    <source>
        <dbReference type="SAM" id="Phobius"/>
    </source>
</evidence>
<dbReference type="EMBL" id="JACQMI010000013">
    <property type="protein sequence ID" value="MBI4132839.1"/>
    <property type="molecule type" value="Genomic_DNA"/>
</dbReference>
<feature type="transmembrane region" description="Helical" evidence="1">
    <location>
        <begin position="475"/>
        <end position="495"/>
    </location>
</feature>
<feature type="transmembrane region" description="Helical" evidence="1">
    <location>
        <begin position="52"/>
        <end position="76"/>
    </location>
</feature>
<evidence type="ECO:0000313" key="3">
    <source>
        <dbReference type="Proteomes" id="UP000756703"/>
    </source>
</evidence>
<comment type="caution">
    <text evidence="2">The sequence shown here is derived from an EMBL/GenBank/DDBJ whole genome shotgun (WGS) entry which is preliminary data.</text>
</comment>
<accession>A0A933DTM8</accession>
<dbReference type="SUPFAM" id="SSF53448">
    <property type="entry name" value="Nucleotide-diphospho-sugar transferases"/>
    <property type="match status" value="1"/>
</dbReference>
<organism evidence="2 3">
    <name type="scientific">Candidatus Sungiibacteriota bacterium</name>
    <dbReference type="NCBI Taxonomy" id="2750080"/>
    <lineage>
        <taxon>Bacteria</taxon>
        <taxon>Candidatus Sungiibacteriota</taxon>
    </lineage>
</organism>
<feature type="transmembrane region" description="Helical" evidence="1">
    <location>
        <begin position="403"/>
        <end position="423"/>
    </location>
</feature>
<keyword evidence="1" id="KW-0472">Membrane</keyword>
<reference evidence="2" key="1">
    <citation type="submission" date="2020-07" db="EMBL/GenBank/DDBJ databases">
        <title>Huge and variable diversity of episymbiotic CPR bacteria and DPANN archaea in groundwater ecosystems.</title>
        <authorList>
            <person name="He C.Y."/>
            <person name="Keren R."/>
            <person name="Whittaker M."/>
            <person name="Farag I.F."/>
            <person name="Doudna J."/>
            <person name="Cate J.H.D."/>
            <person name="Banfield J.F."/>
        </authorList>
    </citation>
    <scope>NUCLEOTIDE SEQUENCE</scope>
    <source>
        <strain evidence="2">NC_groundwater_1225_Ag_S-0.1um_56_177</strain>
    </source>
</reference>
<protein>
    <submittedName>
        <fullName evidence="2">Glycosyltransferase family 2 protein</fullName>
    </submittedName>
</protein>
<dbReference type="Gene3D" id="3.90.550.10">
    <property type="entry name" value="Spore Coat Polysaccharide Biosynthesis Protein SpsA, Chain A"/>
    <property type="match status" value="1"/>
</dbReference>
<feature type="transmembrane region" description="Helical" evidence="1">
    <location>
        <begin position="443"/>
        <end position="463"/>
    </location>
</feature>
<gene>
    <name evidence="2" type="ORF">HY473_02020</name>
</gene>
<dbReference type="InterPro" id="IPR029044">
    <property type="entry name" value="Nucleotide-diphossugar_trans"/>
</dbReference>